<protein>
    <submittedName>
        <fullName evidence="2">Uncharacterized protein</fullName>
    </submittedName>
</protein>
<sequence length="72" mass="8294">MHIDSPQPCRSTPRIAWKDRGSAHIAYGHELRRSWNMHRITHPYQVRLPAFSRKLSQASPATSNQSFKEVPA</sequence>
<proteinExistence type="predicted"/>
<evidence type="ECO:0000313" key="1">
    <source>
        <dbReference type="EMBL" id="PLW10431.1"/>
    </source>
</evidence>
<name>A0A2N5VQT8_9BASI</name>
<dbReference type="AlphaFoldDB" id="A0A2N5VQT8"/>
<accession>A0A2N5VQT8</accession>
<dbReference type="Proteomes" id="UP000235388">
    <property type="component" value="Unassembled WGS sequence"/>
</dbReference>
<dbReference type="EMBL" id="PGCI01000001">
    <property type="protein sequence ID" value="PLW52361.1"/>
    <property type="molecule type" value="Genomic_DNA"/>
</dbReference>
<gene>
    <name evidence="3" type="ORF">PCANC_01709</name>
    <name evidence="1" type="ORF">PCANC_18531</name>
    <name evidence="2" type="ORF">PCASD_00199</name>
</gene>
<evidence type="ECO:0000313" key="4">
    <source>
        <dbReference type="Proteomes" id="UP000235388"/>
    </source>
</evidence>
<evidence type="ECO:0000313" key="2">
    <source>
        <dbReference type="EMBL" id="PLW52361.1"/>
    </source>
</evidence>
<dbReference type="EMBL" id="PGCJ01000017">
    <property type="protein sequence ID" value="PLW56792.1"/>
    <property type="molecule type" value="Genomic_DNA"/>
</dbReference>
<keyword evidence="4" id="KW-1185">Reference proteome</keyword>
<dbReference type="EMBL" id="PGCJ01001060">
    <property type="protein sequence ID" value="PLW10431.1"/>
    <property type="molecule type" value="Genomic_DNA"/>
</dbReference>
<reference evidence="4 5" key="1">
    <citation type="submission" date="2017-11" db="EMBL/GenBank/DDBJ databases">
        <title>De novo assembly and phasing of dikaryotic genomes from two isolates of Puccinia coronata f. sp. avenae, the causal agent of oat crown rust.</title>
        <authorList>
            <person name="Miller M.E."/>
            <person name="Zhang Y."/>
            <person name="Omidvar V."/>
            <person name="Sperschneider J."/>
            <person name="Schwessinger B."/>
            <person name="Raley C."/>
            <person name="Palmer J.M."/>
            <person name="Garnica D."/>
            <person name="Upadhyaya N."/>
            <person name="Rathjen J."/>
            <person name="Taylor J.M."/>
            <person name="Park R.F."/>
            <person name="Dodds P.N."/>
            <person name="Hirsch C.D."/>
            <person name="Kianian S.F."/>
            <person name="Figueroa M."/>
        </authorList>
    </citation>
    <scope>NUCLEOTIDE SEQUENCE [LARGE SCALE GENOMIC DNA]</scope>
    <source>
        <strain evidence="1">12NC29</strain>
        <strain evidence="2">12SD80</strain>
    </source>
</reference>
<comment type="caution">
    <text evidence="2">The sequence shown here is derived from an EMBL/GenBank/DDBJ whole genome shotgun (WGS) entry which is preliminary data.</text>
</comment>
<organism evidence="2 5">
    <name type="scientific">Puccinia coronata f. sp. avenae</name>
    <dbReference type="NCBI Taxonomy" id="200324"/>
    <lineage>
        <taxon>Eukaryota</taxon>
        <taxon>Fungi</taxon>
        <taxon>Dikarya</taxon>
        <taxon>Basidiomycota</taxon>
        <taxon>Pucciniomycotina</taxon>
        <taxon>Pucciniomycetes</taxon>
        <taxon>Pucciniales</taxon>
        <taxon>Pucciniaceae</taxon>
        <taxon>Puccinia</taxon>
    </lineage>
</organism>
<dbReference type="Proteomes" id="UP000235392">
    <property type="component" value="Unassembled WGS sequence"/>
</dbReference>
<evidence type="ECO:0000313" key="3">
    <source>
        <dbReference type="EMBL" id="PLW56792.1"/>
    </source>
</evidence>
<evidence type="ECO:0000313" key="5">
    <source>
        <dbReference type="Proteomes" id="UP000235392"/>
    </source>
</evidence>